<comment type="caution">
    <text evidence="1">The sequence shown here is derived from an EMBL/GenBank/DDBJ whole genome shotgun (WGS) entry which is preliminary data.</text>
</comment>
<evidence type="ECO:0000313" key="2">
    <source>
        <dbReference type="Proteomes" id="UP000614714"/>
    </source>
</evidence>
<dbReference type="Proteomes" id="UP000614714">
    <property type="component" value="Unassembled WGS sequence"/>
</dbReference>
<reference evidence="1 2" key="1">
    <citation type="submission" date="2020-12" db="EMBL/GenBank/DDBJ databases">
        <title>Geomonas sp. Red421, isolated from paddy soil.</title>
        <authorList>
            <person name="Xu Z."/>
            <person name="Zhang Z."/>
            <person name="Masuda Y."/>
            <person name="Itoh H."/>
            <person name="Senoo K."/>
        </authorList>
    </citation>
    <scope>NUCLEOTIDE SEQUENCE [LARGE SCALE GENOMIC DNA]</scope>
    <source>
        <strain evidence="1 2">Red421</strain>
    </source>
</reference>
<proteinExistence type="predicted"/>
<evidence type="ECO:0008006" key="3">
    <source>
        <dbReference type="Google" id="ProtNLM"/>
    </source>
</evidence>
<sequence>MELLDKLAAAATSQHEAGLPASLVEDILALCAVPVLAEGKADLLELLLQQVEDFDSYAGAGCFGDSVSAATIEGTVNRLRGRG</sequence>
<organism evidence="1 2">
    <name type="scientific">Geomonas anaerohicana</name>
    <dbReference type="NCBI Taxonomy" id="2798583"/>
    <lineage>
        <taxon>Bacteria</taxon>
        <taxon>Pseudomonadati</taxon>
        <taxon>Thermodesulfobacteriota</taxon>
        <taxon>Desulfuromonadia</taxon>
        <taxon>Geobacterales</taxon>
        <taxon>Geobacteraceae</taxon>
        <taxon>Geomonas</taxon>
    </lineage>
</organism>
<protein>
    <recommendedName>
        <fullName evidence="3">Addiction module component</fullName>
    </recommendedName>
</protein>
<keyword evidence="2" id="KW-1185">Reference proteome</keyword>
<dbReference type="RefSeq" id="WP_199387187.1">
    <property type="nucleotide sequence ID" value="NZ_JAEMHL010000001.1"/>
</dbReference>
<dbReference type="EMBL" id="JAEMHL010000001">
    <property type="protein sequence ID" value="MBJ6748593.1"/>
    <property type="molecule type" value="Genomic_DNA"/>
</dbReference>
<dbReference type="NCBIfam" id="NF045727">
    <property type="entry name" value="GSU3529_fam"/>
    <property type="match status" value="1"/>
</dbReference>
<name>A0ABS0Y8F3_9BACT</name>
<gene>
    <name evidence="1" type="ORF">JFN91_00025</name>
</gene>
<evidence type="ECO:0000313" key="1">
    <source>
        <dbReference type="EMBL" id="MBJ6748593.1"/>
    </source>
</evidence>
<accession>A0ABS0Y8F3</accession>